<dbReference type="InterPro" id="IPR010998">
    <property type="entry name" value="Integrase_recombinase_N"/>
</dbReference>
<dbReference type="InterPro" id="IPR044068">
    <property type="entry name" value="CB"/>
</dbReference>
<evidence type="ECO:0000259" key="2">
    <source>
        <dbReference type="PROSITE" id="PS51900"/>
    </source>
</evidence>
<feature type="domain" description="Core-binding (CB)" evidence="2">
    <location>
        <begin position="96"/>
        <end position="162"/>
    </location>
</feature>
<dbReference type="InterPro" id="IPR011010">
    <property type="entry name" value="DNA_brk_join_enz"/>
</dbReference>
<protein>
    <recommendedName>
        <fullName evidence="2">Core-binding (CB) domain-containing protein</fullName>
    </recommendedName>
</protein>
<keyword evidence="1" id="KW-0238">DNA-binding</keyword>
<evidence type="ECO:0000313" key="3">
    <source>
        <dbReference type="EMBL" id="SVE56903.1"/>
    </source>
</evidence>
<dbReference type="SUPFAM" id="SSF56349">
    <property type="entry name" value="DNA breaking-rejoining enzymes"/>
    <property type="match status" value="1"/>
</dbReference>
<proteinExistence type="predicted"/>
<dbReference type="EMBL" id="UINC01226425">
    <property type="protein sequence ID" value="SVE56903.1"/>
    <property type="molecule type" value="Genomic_DNA"/>
</dbReference>
<dbReference type="Gene3D" id="1.10.150.130">
    <property type="match status" value="1"/>
</dbReference>
<name>A0A383EKA9_9ZZZZ</name>
<dbReference type="Pfam" id="PF14659">
    <property type="entry name" value="Phage_int_SAM_3"/>
    <property type="match status" value="1"/>
</dbReference>
<dbReference type="InterPro" id="IPR004107">
    <property type="entry name" value="Integrase_SAM-like_N"/>
</dbReference>
<gene>
    <name evidence="3" type="ORF">METZ01_LOCUS509757</name>
</gene>
<reference evidence="3" key="1">
    <citation type="submission" date="2018-05" db="EMBL/GenBank/DDBJ databases">
        <authorList>
            <person name="Lanie J.A."/>
            <person name="Ng W.-L."/>
            <person name="Kazmierczak K.M."/>
            <person name="Andrzejewski T.M."/>
            <person name="Davidsen T.M."/>
            <person name="Wayne K.J."/>
            <person name="Tettelin H."/>
            <person name="Glass J.I."/>
            <person name="Rusch D."/>
            <person name="Podicherti R."/>
            <person name="Tsui H.-C.T."/>
            <person name="Winkler M.E."/>
        </authorList>
    </citation>
    <scope>NUCLEOTIDE SEQUENCE</scope>
</reference>
<organism evidence="3">
    <name type="scientific">marine metagenome</name>
    <dbReference type="NCBI Taxonomy" id="408172"/>
    <lineage>
        <taxon>unclassified sequences</taxon>
        <taxon>metagenomes</taxon>
        <taxon>ecological metagenomes</taxon>
    </lineage>
</organism>
<feature type="non-terminal residue" evidence="3">
    <location>
        <position position="162"/>
    </location>
</feature>
<dbReference type="GO" id="GO:0003677">
    <property type="term" value="F:DNA binding"/>
    <property type="evidence" value="ECO:0007669"/>
    <property type="project" value="UniProtKB-KW"/>
</dbReference>
<sequence>MNRRISQTKFVGVRYREDSDKRFQGRADRYYFIRYQKGKQVEEGVGWASQGMTPQQASNIRGEIVANIRTGSGPMSLKEKRETEFGKRESKARENLPFNTLVADYLDWAKSNKASWKDDRTRYNKHIKPVFGNKPIKKISPLDLEKLKRTLQKKELAPATIK</sequence>
<dbReference type="GO" id="GO:0015074">
    <property type="term" value="P:DNA integration"/>
    <property type="evidence" value="ECO:0007669"/>
    <property type="project" value="InterPro"/>
</dbReference>
<accession>A0A383EKA9</accession>
<evidence type="ECO:0000256" key="1">
    <source>
        <dbReference type="ARBA" id="ARBA00023125"/>
    </source>
</evidence>
<dbReference type="AlphaFoldDB" id="A0A383EKA9"/>
<dbReference type="PROSITE" id="PS51900">
    <property type="entry name" value="CB"/>
    <property type="match status" value="1"/>
</dbReference>